<dbReference type="GO" id="GO:0008010">
    <property type="term" value="F:structural constituent of chitin-based larval cuticle"/>
    <property type="evidence" value="ECO:0007669"/>
    <property type="project" value="TreeGrafter"/>
</dbReference>
<dbReference type="GO" id="GO:0062129">
    <property type="term" value="C:chitin-based extracellular matrix"/>
    <property type="evidence" value="ECO:0007669"/>
    <property type="project" value="TreeGrafter"/>
</dbReference>
<accession>A0A9P0H2S9</accession>
<feature type="compositionally biased region" description="Low complexity" evidence="2">
    <location>
        <begin position="519"/>
        <end position="568"/>
    </location>
</feature>
<feature type="compositionally biased region" description="Polar residues" evidence="2">
    <location>
        <begin position="248"/>
        <end position="261"/>
    </location>
</feature>
<evidence type="ECO:0000313" key="3">
    <source>
        <dbReference type="EMBL" id="CAH1391470.1"/>
    </source>
</evidence>
<feature type="compositionally biased region" description="Low complexity" evidence="2">
    <location>
        <begin position="583"/>
        <end position="650"/>
    </location>
</feature>
<dbReference type="InterPro" id="IPR031311">
    <property type="entry name" value="CHIT_BIND_RR_consensus"/>
</dbReference>
<dbReference type="InterPro" id="IPR000618">
    <property type="entry name" value="Insect_cuticle"/>
</dbReference>
<dbReference type="PANTHER" id="PTHR10380">
    <property type="entry name" value="CUTICLE PROTEIN"/>
    <property type="match status" value="1"/>
</dbReference>
<feature type="region of interest" description="Disordered" evidence="2">
    <location>
        <begin position="220"/>
        <end position="368"/>
    </location>
</feature>
<dbReference type="PRINTS" id="PR00947">
    <property type="entry name" value="CUTICLE"/>
</dbReference>
<reference evidence="3" key="1">
    <citation type="submission" date="2022-01" db="EMBL/GenBank/DDBJ databases">
        <authorList>
            <person name="King R."/>
        </authorList>
    </citation>
    <scope>NUCLEOTIDE SEQUENCE</scope>
</reference>
<dbReference type="EMBL" id="OV725077">
    <property type="protein sequence ID" value="CAH1391470.1"/>
    <property type="molecule type" value="Genomic_DNA"/>
</dbReference>
<feature type="compositionally biased region" description="Low complexity" evidence="2">
    <location>
        <begin position="316"/>
        <end position="334"/>
    </location>
</feature>
<feature type="compositionally biased region" description="Low complexity" evidence="2">
    <location>
        <begin position="343"/>
        <end position="365"/>
    </location>
</feature>
<dbReference type="Pfam" id="PF00379">
    <property type="entry name" value="Chitin_bind_4"/>
    <property type="match status" value="1"/>
</dbReference>
<evidence type="ECO:0000313" key="4">
    <source>
        <dbReference type="Proteomes" id="UP001152798"/>
    </source>
</evidence>
<protein>
    <recommendedName>
        <fullName evidence="5">Cuticular protein</fullName>
    </recommendedName>
</protein>
<keyword evidence="1" id="KW-0193">Cuticle</keyword>
<feature type="compositionally biased region" description="Low complexity" evidence="2">
    <location>
        <begin position="425"/>
        <end position="468"/>
    </location>
</feature>
<organism evidence="3 4">
    <name type="scientific">Nezara viridula</name>
    <name type="common">Southern green stink bug</name>
    <name type="synonym">Cimex viridulus</name>
    <dbReference type="NCBI Taxonomy" id="85310"/>
    <lineage>
        <taxon>Eukaryota</taxon>
        <taxon>Metazoa</taxon>
        <taxon>Ecdysozoa</taxon>
        <taxon>Arthropoda</taxon>
        <taxon>Hexapoda</taxon>
        <taxon>Insecta</taxon>
        <taxon>Pterygota</taxon>
        <taxon>Neoptera</taxon>
        <taxon>Paraneoptera</taxon>
        <taxon>Hemiptera</taxon>
        <taxon>Heteroptera</taxon>
        <taxon>Panheteroptera</taxon>
        <taxon>Pentatomomorpha</taxon>
        <taxon>Pentatomoidea</taxon>
        <taxon>Pentatomidae</taxon>
        <taxon>Pentatominae</taxon>
        <taxon>Nezara</taxon>
    </lineage>
</organism>
<feature type="region of interest" description="Disordered" evidence="2">
    <location>
        <begin position="392"/>
        <end position="476"/>
    </location>
</feature>
<dbReference type="Proteomes" id="UP001152798">
    <property type="component" value="Chromosome 1"/>
</dbReference>
<evidence type="ECO:0000256" key="2">
    <source>
        <dbReference type="SAM" id="MobiDB-lite"/>
    </source>
</evidence>
<feature type="region of interest" description="Disordered" evidence="2">
    <location>
        <begin position="519"/>
        <end position="657"/>
    </location>
</feature>
<dbReference type="AlphaFoldDB" id="A0A9P0H2S9"/>
<dbReference type="InterPro" id="IPR050468">
    <property type="entry name" value="Cuticle_Struct_Prot"/>
</dbReference>
<gene>
    <name evidence="3" type="ORF">NEZAVI_LOCUS2487</name>
</gene>
<keyword evidence="4" id="KW-1185">Reference proteome</keyword>
<feature type="compositionally biased region" description="Polar residues" evidence="2">
    <location>
        <begin position="278"/>
        <end position="315"/>
    </location>
</feature>
<sequence>MRTPGTVLSYHPDESLTQLMVVSRYGRRPSLNLVWLILVRRVCPSPWSPASWSVYILSRPSFRQSTINIMYKIFAVLCIVGCTLAKEKAISPSSESRRLKARQVGSVYGLEHYIEPVHHVVDYLHEPHVVGSAVHYVEPSVVSLGSVQTAPPLVHPIGPTHQVYSYVPSVGYGHPYNNYHSGAATPFAAYAPVSSQQVSRVQSPQAAVFTGFSQGGQQSGLSQVTQQAGFSQETQQGGFTQGDQQSGLSQVTQQAGFSQETQQGGFSQGDQQSGLSQVTQQAGFSQDTQQAGFNQGTQQSALPQENQQTAFAQGTQQSSFSQENQQSISQSEIQTDNAQTLVGQSAQQTETQQSASSQNAQGAQQIPSQQNGRFQFGILHSGFGQQQQFGIVQTPSSQSTESQVTFGQRQANDQSSGQTVFRGAQQSGSVSTQQTSGSFSPSTAVSSVAVARQQPTSSQSVSQQTGGSNSPASTTSLGSQTFGFAATQGAPAVRLIQPYNLSPSYAIHGLGFRTIQSGPSGSFVSSSQDTAATSGQSASSGSQQFTPTASGFQFSTQGQGSGSQESSQVEAFRSGAANPSGIQYSYTSQQSASQPATVRSGTQVSGSARAQGSSSSADGQAQGSLSSFRSTFVSSGDASQDSSSSSQNSSPTQQPPAILRMSNDLSFDGSFNYGFESENGISSSAVGSLRTIDAQHPAQIISGSYSYTAPDGTPISTNYYADETGFHAQGAHLPTPHPLPEYVARALEILPQQSNADQVQPTVESN</sequence>
<dbReference type="PANTHER" id="PTHR10380:SF173">
    <property type="entry name" value="CUTICULAR PROTEIN 47EF, ISOFORM C-RELATED"/>
    <property type="match status" value="1"/>
</dbReference>
<feature type="compositionally biased region" description="Polar residues" evidence="2">
    <location>
        <begin position="392"/>
        <end position="419"/>
    </location>
</feature>
<name>A0A9P0H2S9_NEZVI</name>
<dbReference type="OrthoDB" id="6627028at2759"/>
<dbReference type="PROSITE" id="PS00233">
    <property type="entry name" value="CHIT_BIND_RR_1"/>
    <property type="match status" value="1"/>
</dbReference>
<evidence type="ECO:0008006" key="5">
    <source>
        <dbReference type="Google" id="ProtNLM"/>
    </source>
</evidence>
<proteinExistence type="predicted"/>
<feature type="compositionally biased region" description="Low complexity" evidence="2">
    <location>
        <begin position="262"/>
        <end position="277"/>
    </location>
</feature>
<evidence type="ECO:0000256" key="1">
    <source>
        <dbReference type="ARBA" id="ARBA00022460"/>
    </source>
</evidence>
<feature type="compositionally biased region" description="Low complexity" evidence="2">
    <location>
        <begin position="220"/>
        <end position="247"/>
    </location>
</feature>